<feature type="region of interest" description="Disordered" evidence="1">
    <location>
        <begin position="315"/>
        <end position="335"/>
    </location>
</feature>
<dbReference type="Proteomes" id="UP000639772">
    <property type="component" value="Chromosome 11"/>
</dbReference>
<dbReference type="AlphaFoldDB" id="A0A835PXU9"/>
<dbReference type="EMBL" id="JADCNM010000011">
    <property type="protein sequence ID" value="KAG0462501.1"/>
    <property type="molecule type" value="Genomic_DNA"/>
</dbReference>
<reference evidence="2 3" key="1">
    <citation type="journal article" date="2020" name="Nat. Food">
        <title>A phased Vanilla planifolia genome enables genetic improvement of flavour and production.</title>
        <authorList>
            <person name="Hasing T."/>
            <person name="Tang H."/>
            <person name="Brym M."/>
            <person name="Khazi F."/>
            <person name="Huang T."/>
            <person name="Chambers A.H."/>
        </authorList>
    </citation>
    <scope>NUCLEOTIDE SEQUENCE [LARGE SCALE GENOMIC DNA]</scope>
    <source>
        <tissue evidence="2">Leaf</tissue>
    </source>
</reference>
<protein>
    <submittedName>
        <fullName evidence="2">Uncharacterized protein</fullName>
    </submittedName>
</protein>
<gene>
    <name evidence="2" type="ORF">HPP92_020977</name>
</gene>
<evidence type="ECO:0000313" key="2">
    <source>
        <dbReference type="EMBL" id="KAG0462501.1"/>
    </source>
</evidence>
<sequence length="928" mass="102225">MDSDGKRPEKTASAAQLLSLEESLTAPSALGFGYIISVVTRSLPLRNFSKGVMARTARAGESVGGGQNDTDLAVCNSLKSSQDKGAAFICPRNLNMKRPDLIFRCQPRMLKLNACSVKAQLKKQRSQVGVIDGDDIDDDGSNLTLRDLQLRCKLRKRKAYMPKTAVSSRKQPHDRDHTMLMEEDIELDETILFMKSKLTRSTHASGKRRKLMPSILNSSIVNDKMVQISQTKSDDISAVSQVHFQPETDNPLEEIEPISLRSSQHLGSAESACHVNKEIYKAWFFDGSDNENPASSSFAFINKCGFDSESSGDMLEKAGGKELASEHADSSSSNVMKSCTSNIKEGCQIPHDGTISAETRHQLNSSTQSESIFPNMELITKSKKYENLANGDFEHEHRELLSEESVTCDDALHDLDASVCSGNCAEVDSEGILPSIVNGVILDNEKTNSSEAVVGKKMISCAPELNTSSSCDIINRSKADSDTALRMESLNTSLYALKQDNQCKSCNLGSIDSNKSLETCGSCNHVVHGNHGELVRESMQPLTTCSLNNDALVDYNTLDSDTLESNGAAPPDNLPSREGHMLNSFLAKQTFSDVDDAARLTGQFVWHFPLSQLHESEANNLDNVVDASLKCPSSFAEENQDNIAHFVTGSSLDTTEVNGGKTMLNNHMVVESNSDDNQYMVVEPPPKKLPSNRKEISPNSQEKLLWALNGGGLDEVHLLSGDEEALLETEQIIMKPKIMNESLPHFDKEIPNSSYTICSNPCCSKKSNNRLNHDAILFSQRQMHDTEKIATKLLKGLNSLKSIVQEALFSETHSSPLNFTAEELKLATIQASKLEESTKRWLSIMAKDCTRFCKIMELDENKVPSSVADLHKGRKKITFADEAGGMLCQVKVYEHQPVAFIEPKTLAYSMLTSRKALWSPKACFKCDY</sequence>
<name>A0A835PXU9_VANPL</name>
<proteinExistence type="predicted"/>
<accession>A0A835PXU9</accession>
<dbReference type="PANTHER" id="PTHR34461:SF2">
    <property type="entry name" value="EXPRESSED PROTEIN"/>
    <property type="match status" value="1"/>
</dbReference>
<evidence type="ECO:0000256" key="1">
    <source>
        <dbReference type="SAM" id="MobiDB-lite"/>
    </source>
</evidence>
<organism evidence="2 3">
    <name type="scientific">Vanilla planifolia</name>
    <name type="common">Vanilla</name>
    <dbReference type="NCBI Taxonomy" id="51239"/>
    <lineage>
        <taxon>Eukaryota</taxon>
        <taxon>Viridiplantae</taxon>
        <taxon>Streptophyta</taxon>
        <taxon>Embryophyta</taxon>
        <taxon>Tracheophyta</taxon>
        <taxon>Spermatophyta</taxon>
        <taxon>Magnoliopsida</taxon>
        <taxon>Liliopsida</taxon>
        <taxon>Asparagales</taxon>
        <taxon>Orchidaceae</taxon>
        <taxon>Vanilloideae</taxon>
        <taxon>Vanilleae</taxon>
        <taxon>Vanilla</taxon>
    </lineage>
</organism>
<dbReference type="PANTHER" id="PTHR34461">
    <property type="entry name" value="EXPRESSED PROTEIN"/>
    <property type="match status" value="1"/>
</dbReference>
<evidence type="ECO:0000313" key="3">
    <source>
        <dbReference type="Proteomes" id="UP000639772"/>
    </source>
</evidence>
<feature type="compositionally biased region" description="Basic and acidic residues" evidence="1">
    <location>
        <begin position="315"/>
        <end position="329"/>
    </location>
</feature>
<dbReference type="OrthoDB" id="775914at2759"/>
<comment type="caution">
    <text evidence="2">The sequence shown here is derived from an EMBL/GenBank/DDBJ whole genome shotgun (WGS) entry which is preliminary data.</text>
</comment>